<dbReference type="SMART" id="SM00849">
    <property type="entry name" value="Lactamase_B"/>
    <property type="match status" value="1"/>
</dbReference>
<dbReference type="RefSeq" id="WP_103263885.1">
    <property type="nucleotide sequence ID" value="NZ_CABMLE010000001.1"/>
</dbReference>
<dbReference type="EMBL" id="PPEK01000001">
    <property type="protein sequence ID" value="PNV68559.1"/>
    <property type="molecule type" value="Genomic_DNA"/>
</dbReference>
<dbReference type="Proteomes" id="UP000236197">
    <property type="component" value="Unassembled WGS sequence"/>
</dbReference>
<evidence type="ECO:0000313" key="6">
    <source>
        <dbReference type="EMBL" id="PNV68559.1"/>
    </source>
</evidence>
<dbReference type="AlphaFoldDB" id="A0A2K2UE79"/>
<evidence type="ECO:0000256" key="1">
    <source>
        <dbReference type="ARBA" id="ARBA00001947"/>
    </source>
</evidence>
<name>A0A2K2UE79_9ACTN</name>
<evidence type="ECO:0000259" key="5">
    <source>
        <dbReference type="SMART" id="SM00849"/>
    </source>
</evidence>
<dbReference type="InterPro" id="IPR001279">
    <property type="entry name" value="Metallo-B-lactamas"/>
</dbReference>
<evidence type="ECO:0000256" key="2">
    <source>
        <dbReference type="ARBA" id="ARBA00022723"/>
    </source>
</evidence>
<dbReference type="GO" id="GO:0046872">
    <property type="term" value="F:metal ion binding"/>
    <property type="evidence" value="ECO:0007669"/>
    <property type="project" value="UniProtKB-KW"/>
</dbReference>
<dbReference type="Gene3D" id="3.60.15.10">
    <property type="entry name" value="Ribonuclease Z/Hydroxyacylglutathione hydrolase-like"/>
    <property type="match status" value="1"/>
</dbReference>
<evidence type="ECO:0000313" key="7">
    <source>
        <dbReference type="Proteomes" id="UP000236197"/>
    </source>
</evidence>
<dbReference type="PANTHER" id="PTHR46233">
    <property type="entry name" value="HYDROXYACYLGLUTATHIONE HYDROLASE GLOC"/>
    <property type="match status" value="1"/>
</dbReference>
<dbReference type="Pfam" id="PF00753">
    <property type="entry name" value="Lactamase_B"/>
    <property type="match status" value="1"/>
</dbReference>
<comment type="caution">
    <text evidence="6">The sequence shown here is derived from an EMBL/GenBank/DDBJ whole genome shotgun (WGS) entry which is preliminary data.</text>
</comment>
<keyword evidence="3 6" id="KW-0378">Hydrolase</keyword>
<keyword evidence="4" id="KW-0862">Zinc</keyword>
<organism evidence="6 7">
    <name type="scientific">Enteroscipio rubneri</name>
    <dbReference type="NCBI Taxonomy" id="2070686"/>
    <lineage>
        <taxon>Bacteria</taxon>
        <taxon>Bacillati</taxon>
        <taxon>Actinomycetota</taxon>
        <taxon>Coriobacteriia</taxon>
        <taxon>Eggerthellales</taxon>
        <taxon>Eggerthellaceae</taxon>
        <taxon>Enteroscipio</taxon>
    </lineage>
</organism>
<dbReference type="PANTHER" id="PTHR46233:SF3">
    <property type="entry name" value="HYDROXYACYLGLUTATHIONE HYDROLASE GLOC"/>
    <property type="match status" value="1"/>
</dbReference>
<sequence>MARIHKVKGTCVPVEYLVLGMIANNVFIVSDDEATFVVDPTCKADEILDALGDRKLDAIVLTHRHSDHVGAAKELRDKTGAIVIASAIDAPVISGRTKLPHDDMRFEPCPVDHTVSDGDIVKIGNMPWKVILTPGHTEGGICLFLDPQFGTDPAGAPVLVSGDTLFCGSIGRTDFHGGDMKAMRKSLKRLAALPDETVVLPGHEALTRIGDERRRVFAFYA</sequence>
<dbReference type="OrthoDB" id="9802991at2"/>
<comment type="cofactor">
    <cofactor evidence="1">
        <name>Zn(2+)</name>
        <dbReference type="ChEBI" id="CHEBI:29105"/>
    </cofactor>
</comment>
<dbReference type="SUPFAM" id="SSF56281">
    <property type="entry name" value="Metallo-hydrolase/oxidoreductase"/>
    <property type="match status" value="1"/>
</dbReference>
<keyword evidence="7" id="KW-1185">Reference proteome</keyword>
<keyword evidence="2" id="KW-0479">Metal-binding</keyword>
<gene>
    <name evidence="6" type="ORF">C2L71_00800</name>
</gene>
<dbReference type="CDD" id="cd06262">
    <property type="entry name" value="metallo-hydrolase-like_MBL-fold"/>
    <property type="match status" value="1"/>
</dbReference>
<dbReference type="GO" id="GO:0016787">
    <property type="term" value="F:hydrolase activity"/>
    <property type="evidence" value="ECO:0007669"/>
    <property type="project" value="UniProtKB-KW"/>
</dbReference>
<proteinExistence type="predicted"/>
<protein>
    <submittedName>
        <fullName evidence="6">MBL fold metallo-hydrolase</fullName>
    </submittedName>
</protein>
<evidence type="ECO:0000256" key="3">
    <source>
        <dbReference type="ARBA" id="ARBA00022801"/>
    </source>
</evidence>
<accession>A0A2K2UE79</accession>
<evidence type="ECO:0000256" key="4">
    <source>
        <dbReference type="ARBA" id="ARBA00022833"/>
    </source>
</evidence>
<feature type="domain" description="Metallo-beta-lactamase" evidence="5">
    <location>
        <begin position="23"/>
        <end position="203"/>
    </location>
</feature>
<reference evidence="7" key="1">
    <citation type="submission" date="2018-01" db="EMBL/GenBank/DDBJ databases">
        <title>Rubneribacter badeniensis gen. nov., sp. nov., and Colonibacter rubneri, gen. nov., sp. nov., WGS of new members of the Eggerthellaceae.</title>
        <authorList>
            <person name="Danylec N."/>
            <person name="Stoll D.A."/>
            <person name="Doetsch A."/>
            <person name="Kulling S.E."/>
            <person name="Huch M."/>
        </authorList>
    </citation>
    <scope>NUCLEOTIDE SEQUENCE [LARGE SCALE GENOMIC DNA]</scope>
    <source>
        <strain evidence="7">ResAG-96</strain>
    </source>
</reference>
<dbReference type="InterPro" id="IPR036866">
    <property type="entry name" value="RibonucZ/Hydroxyglut_hydro"/>
</dbReference>
<dbReference type="InterPro" id="IPR051453">
    <property type="entry name" value="MBL_Glyoxalase_II"/>
</dbReference>